<dbReference type="RefSeq" id="XP_008077961.1">
    <property type="nucleotide sequence ID" value="XM_008079770.1"/>
</dbReference>
<dbReference type="HOGENOM" id="CLU_1283365_0_0_1"/>
<evidence type="ECO:0000313" key="2">
    <source>
        <dbReference type="EMBL" id="EPE34974.1"/>
    </source>
</evidence>
<gene>
    <name evidence="2" type="ORF">GLAREA_10669</name>
</gene>
<reference evidence="2 3" key="1">
    <citation type="journal article" date="2013" name="BMC Genomics">
        <title>Genomics-driven discovery of the pneumocandin biosynthetic gene cluster in the fungus Glarea lozoyensis.</title>
        <authorList>
            <person name="Chen L."/>
            <person name="Yue Q."/>
            <person name="Zhang X."/>
            <person name="Xiang M."/>
            <person name="Wang C."/>
            <person name="Li S."/>
            <person name="Che Y."/>
            <person name="Ortiz-Lopez F.J."/>
            <person name="Bills G.F."/>
            <person name="Liu X."/>
            <person name="An Z."/>
        </authorList>
    </citation>
    <scope>NUCLEOTIDE SEQUENCE [LARGE SCALE GENOMIC DNA]</scope>
    <source>
        <strain evidence="3">ATCC 20868 / MF5171</strain>
    </source>
</reference>
<dbReference type="Proteomes" id="UP000016922">
    <property type="component" value="Unassembled WGS sequence"/>
</dbReference>
<protein>
    <submittedName>
        <fullName evidence="2">Uncharacterized protein</fullName>
    </submittedName>
</protein>
<accession>S3DD04</accession>
<sequence length="215" mass="21454">MTTCSQPASELALDPILGSNVCLIANQEANLQVQTAFITCCGQEGWSGNDEGCATYCNTATQADADEWTACMNYSLYPILLDALDSSCSDNFAEPLNGILPANVIPTTWRATAATAEATQTGGSSSSIAVSLTTSVPAGSSSTAAPTGSPSASGAAAPPSNSTITPPSVTAAQPSTTATSPPAGTNPPSSNASGRASISYGATALFGLVLFTFVL</sequence>
<organism evidence="2 3">
    <name type="scientific">Glarea lozoyensis (strain ATCC 20868 / MF5171)</name>
    <dbReference type="NCBI Taxonomy" id="1116229"/>
    <lineage>
        <taxon>Eukaryota</taxon>
        <taxon>Fungi</taxon>
        <taxon>Dikarya</taxon>
        <taxon>Ascomycota</taxon>
        <taxon>Pezizomycotina</taxon>
        <taxon>Leotiomycetes</taxon>
        <taxon>Helotiales</taxon>
        <taxon>Helotiaceae</taxon>
        <taxon>Glarea</taxon>
    </lineage>
</organism>
<feature type="region of interest" description="Disordered" evidence="1">
    <location>
        <begin position="139"/>
        <end position="194"/>
    </location>
</feature>
<keyword evidence="3" id="KW-1185">Reference proteome</keyword>
<dbReference type="GeneID" id="19469715"/>
<proteinExistence type="predicted"/>
<dbReference type="KEGG" id="glz:GLAREA_10669"/>
<dbReference type="AlphaFoldDB" id="S3DD04"/>
<evidence type="ECO:0000313" key="3">
    <source>
        <dbReference type="Proteomes" id="UP000016922"/>
    </source>
</evidence>
<name>S3DD04_GLAL2</name>
<feature type="compositionally biased region" description="Low complexity" evidence="1">
    <location>
        <begin position="139"/>
        <end position="193"/>
    </location>
</feature>
<dbReference type="EMBL" id="KE145355">
    <property type="protein sequence ID" value="EPE34974.1"/>
    <property type="molecule type" value="Genomic_DNA"/>
</dbReference>
<evidence type="ECO:0000256" key="1">
    <source>
        <dbReference type="SAM" id="MobiDB-lite"/>
    </source>
</evidence>